<feature type="transmembrane region" description="Helical" evidence="5">
    <location>
        <begin position="7"/>
        <end position="26"/>
    </location>
</feature>
<dbReference type="EMBL" id="CAIF01000217">
    <property type="protein sequence ID" value="CCH45906.1"/>
    <property type="molecule type" value="Genomic_DNA"/>
</dbReference>
<keyword evidence="2 5" id="KW-0812">Transmembrane</keyword>
<dbReference type="GO" id="GO:0005886">
    <property type="term" value="C:plasma membrane"/>
    <property type="evidence" value="ECO:0007669"/>
    <property type="project" value="TreeGrafter"/>
</dbReference>
<dbReference type="PANTHER" id="PTHR23502">
    <property type="entry name" value="MAJOR FACILITATOR SUPERFAMILY"/>
    <property type="match status" value="1"/>
</dbReference>
<evidence type="ECO:0000313" key="7">
    <source>
        <dbReference type="Proteomes" id="UP000009328"/>
    </source>
</evidence>
<name>K0KRY2_WICCF</name>
<evidence type="ECO:0000256" key="2">
    <source>
        <dbReference type="ARBA" id="ARBA00022692"/>
    </source>
</evidence>
<comment type="subcellular location">
    <subcellularLocation>
        <location evidence="1">Membrane</location>
        <topology evidence="1">Multi-pass membrane protein</topology>
    </subcellularLocation>
</comment>
<dbReference type="InterPro" id="IPR036259">
    <property type="entry name" value="MFS_trans_sf"/>
</dbReference>
<dbReference type="GO" id="GO:0022857">
    <property type="term" value="F:transmembrane transporter activity"/>
    <property type="evidence" value="ECO:0007669"/>
    <property type="project" value="TreeGrafter"/>
</dbReference>
<evidence type="ECO:0000256" key="5">
    <source>
        <dbReference type="SAM" id="Phobius"/>
    </source>
</evidence>
<accession>K0KRY2</accession>
<organism evidence="6 7">
    <name type="scientific">Wickerhamomyces ciferrii (strain ATCC 14091 / BCRC 22168 / CBS 111 / JCM 3599 / NBRC 0793 / NRRL Y-1031 F-60-10)</name>
    <name type="common">Yeast</name>
    <name type="synonym">Pichia ciferrii</name>
    <dbReference type="NCBI Taxonomy" id="1206466"/>
    <lineage>
        <taxon>Eukaryota</taxon>
        <taxon>Fungi</taxon>
        <taxon>Dikarya</taxon>
        <taxon>Ascomycota</taxon>
        <taxon>Saccharomycotina</taxon>
        <taxon>Saccharomycetes</taxon>
        <taxon>Phaffomycetales</taxon>
        <taxon>Wickerhamomycetaceae</taxon>
        <taxon>Wickerhamomyces</taxon>
    </lineage>
</organism>
<dbReference type="STRING" id="1206466.K0KRY2"/>
<dbReference type="SUPFAM" id="SSF103473">
    <property type="entry name" value="MFS general substrate transporter"/>
    <property type="match status" value="1"/>
</dbReference>
<comment type="caution">
    <text evidence="6">The sequence shown here is derived from an EMBL/GenBank/DDBJ whole genome shotgun (WGS) entry which is preliminary data.</text>
</comment>
<feature type="transmembrane region" description="Helical" evidence="5">
    <location>
        <begin position="87"/>
        <end position="106"/>
    </location>
</feature>
<proteinExistence type="predicted"/>
<keyword evidence="3 5" id="KW-1133">Transmembrane helix</keyword>
<feature type="transmembrane region" description="Helical" evidence="5">
    <location>
        <begin position="150"/>
        <end position="169"/>
    </location>
</feature>
<dbReference type="eggNOG" id="KOG0255">
    <property type="taxonomic scope" value="Eukaryota"/>
</dbReference>
<sequence>MIRFLSVLWAGFLYGSTLVFFNLLNATEATILGGDPYNFSPAMCGLAYLSPTLFSVFFFFIAGTLSDFLKVHIAKKRNGSSIPEDRLWVLMVYMILGFLASIGWGVGAYYGAHWMALVISMGVLGGLNVFGCTSACTYCSDTYHELDTEAMVVVIVIRNIMSFAASYGLTDWVLNMGYKNAFISSGCILFFCNSTFLIMRIPGPYWRAKTRYSYWKLVEFDRDTFYGSD</sequence>
<protein>
    <submittedName>
        <fullName evidence="6">Membrane protein</fullName>
    </submittedName>
</protein>
<dbReference type="AlphaFoldDB" id="K0KRY2"/>
<feature type="transmembrane region" description="Helical" evidence="5">
    <location>
        <begin position="112"/>
        <end position="138"/>
    </location>
</feature>
<feature type="transmembrane region" description="Helical" evidence="5">
    <location>
        <begin position="181"/>
        <end position="201"/>
    </location>
</feature>
<keyword evidence="7" id="KW-1185">Reference proteome</keyword>
<evidence type="ECO:0000313" key="6">
    <source>
        <dbReference type="EMBL" id="CCH45906.1"/>
    </source>
</evidence>
<reference evidence="6 7" key="1">
    <citation type="journal article" date="2012" name="Eukaryot. Cell">
        <title>Draft genome sequence of Wickerhamomyces ciferrii NRRL Y-1031 F-60-10.</title>
        <authorList>
            <person name="Schneider J."/>
            <person name="Andrea H."/>
            <person name="Blom J."/>
            <person name="Jaenicke S."/>
            <person name="Ruckert C."/>
            <person name="Schorsch C."/>
            <person name="Szczepanowski R."/>
            <person name="Farwick M."/>
            <person name="Goesmann A."/>
            <person name="Puhler A."/>
            <person name="Schaffer S."/>
            <person name="Tauch A."/>
            <person name="Kohler T."/>
            <person name="Brinkrolf K."/>
        </authorList>
    </citation>
    <scope>NUCLEOTIDE SEQUENCE [LARGE SCALE GENOMIC DNA]</scope>
    <source>
        <strain evidence="7">ATCC 14091 / BCRC 22168 / CBS 111 / JCM 3599 / NBRC 0793 / NRRL Y-1031 F-60-10</strain>
    </source>
</reference>
<gene>
    <name evidence="6" type="ORF">BN7_5493</name>
</gene>
<evidence type="ECO:0000256" key="3">
    <source>
        <dbReference type="ARBA" id="ARBA00022989"/>
    </source>
</evidence>
<keyword evidence="4 5" id="KW-0472">Membrane</keyword>
<evidence type="ECO:0000256" key="1">
    <source>
        <dbReference type="ARBA" id="ARBA00004141"/>
    </source>
</evidence>
<feature type="transmembrane region" description="Helical" evidence="5">
    <location>
        <begin position="46"/>
        <end position="66"/>
    </location>
</feature>
<dbReference type="Proteomes" id="UP000009328">
    <property type="component" value="Unassembled WGS sequence"/>
</dbReference>
<dbReference type="PANTHER" id="PTHR23502:SF30">
    <property type="entry name" value="TRANSPORTER, PUTATIVE (AFU_ORTHOLOGUE AFUA_8G04702)-RELATED"/>
    <property type="match status" value="1"/>
</dbReference>
<dbReference type="InParanoid" id="K0KRY2"/>
<evidence type="ECO:0000256" key="4">
    <source>
        <dbReference type="ARBA" id="ARBA00023136"/>
    </source>
</evidence>
<dbReference type="HOGENOM" id="CLU_008455_13_5_1"/>